<keyword evidence="2" id="KW-0804">Transcription</keyword>
<evidence type="ECO:0000256" key="3">
    <source>
        <dbReference type="ARBA" id="ARBA00022946"/>
    </source>
</evidence>
<dbReference type="GO" id="GO:0006353">
    <property type="term" value="P:DNA-templated transcription termination"/>
    <property type="evidence" value="ECO:0007669"/>
    <property type="project" value="UniProtKB-KW"/>
</dbReference>
<keyword evidence="2" id="KW-0805">Transcription regulation</keyword>
<organism evidence="4">
    <name type="scientific">Sesamum calycinum</name>
    <dbReference type="NCBI Taxonomy" id="2727403"/>
    <lineage>
        <taxon>Eukaryota</taxon>
        <taxon>Viridiplantae</taxon>
        <taxon>Streptophyta</taxon>
        <taxon>Embryophyta</taxon>
        <taxon>Tracheophyta</taxon>
        <taxon>Spermatophyta</taxon>
        <taxon>Magnoliopsida</taxon>
        <taxon>eudicotyledons</taxon>
        <taxon>Gunneridae</taxon>
        <taxon>Pentapetalae</taxon>
        <taxon>asterids</taxon>
        <taxon>lamiids</taxon>
        <taxon>Lamiales</taxon>
        <taxon>Pedaliaceae</taxon>
        <taxon>Sesamum</taxon>
    </lineage>
</organism>
<reference evidence="4" key="1">
    <citation type="submission" date="2020-06" db="EMBL/GenBank/DDBJ databases">
        <authorList>
            <person name="Li T."/>
            <person name="Hu X."/>
            <person name="Zhang T."/>
            <person name="Song X."/>
            <person name="Zhang H."/>
            <person name="Dai N."/>
            <person name="Sheng W."/>
            <person name="Hou X."/>
            <person name="Wei L."/>
        </authorList>
    </citation>
    <scope>NUCLEOTIDE SEQUENCE</scope>
    <source>
        <strain evidence="4">KEN8</strain>
        <tissue evidence="4">Leaf</tissue>
    </source>
</reference>
<protein>
    <submittedName>
        <fullName evidence="4">Uncharacterized protein</fullName>
    </submittedName>
</protein>
<accession>A0AAW2SBF7</accession>
<dbReference type="GO" id="GO:0003676">
    <property type="term" value="F:nucleic acid binding"/>
    <property type="evidence" value="ECO:0007669"/>
    <property type="project" value="InterPro"/>
</dbReference>
<evidence type="ECO:0000313" key="4">
    <source>
        <dbReference type="EMBL" id="KAL0389759.1"/>
    </source>
</evidence>
<comment type="caution">
    <text evidence="4">The sequence shown here is derived from an EMBL/GenBank/DDBJ whole genome shotgun (WGS) entry which is preliminary data.</text>
</comment>
<evidence type="ECO:0000256" key="1">
    <source>
        <dbReference type="ARBA" id="ARBA00007692"/>
    </source>
</evidence>
<dbReference type="InterPro" id="IPR038538">
    <property type="entry name" value="MTERF_sf"/>
</dbReference>
<keyword evidence="2" id="KW-0806">Transcription termination</keyword>
<comment type="similarity">
    <text evidence="1">Belongs to the mTERF family.</text>
</comment>
<dbReference type="EMBL" id="JACGWM010000002">
    <property type="protein sequence ID" value="KAL0389759.1"/>
    <property type="molecule type" value="Genomic_DNA"/>
</dbReference>
<name>A0AAW2SBF7_9LAMI</name>
<dbReference type="SMART" id="SM00733">
    <property type="entry name" value="Mterf"/>
    <property type="match status" value="5"/>
</dbReference>
<dbReference type="Gene3D" id="1.25.70.10">
    <property type="entry name" value="Transcription termination factor 3, mitochondrial"/>
    <property type="match status" value="1"/>
</dbReference>
<sequence>MHRFCRPTAFHQDSKTHFYLQMQSEGATATATATAAPAPSTGAARRLPNHTSHFFTSFCTGLHQLQKTDGIAFPNFELLPFSSPSYVIKSSLFNTTACESLHEQIDLASVGDKTKDSAGVFREWGCSESDISKIFERRPSLRKMDIQILQSKLEILSHLGIKSTDLVRMVHCRPRFLNCKINVWLNERLEYLEALFGSRQVLVKAIVRNPSLLTYDFHNKVKPVIAIYESMGLSKGDLITVLLSRPTLIPRTTLDDEKIDYIRKTGVSKESKMYKHVVSLFAISRIETIREKVMNMEKYGLLEDEIFGLIGRSPLVLTLSIDKVQRHMTFILGTMRLSANVVLRNPFLLYFNLETVLKPRFQLACKIEDMGLVPQIKGPALLRALRMSDKRFVSAFVTCHPENVAAELMTTFKNAKCVRRLAESSKKNLNKGFPF</sequence>
<dbReference type="AlphaFoldDB" id="A0AAW2SBF7"/>
<dbReference type="InterPro" id="IPR003690">
    <property type="entry name" value="MTERF"/>
</dbReference>
<dbReference type="PANTHER" id="PTHR13068:SF223">
    <property type="entry name" value="MITOCHONDRIAL TRANSCRIPTION TERMINATION FACTOR FAMILY PROTEIN"/>
    <property type="match status" value="1"/>
</dbReference>
<gene>
    <name evidence="4" type="ORF">Scaly_0333000</name>
</gene>
<proteinExistence type="inferred from homology"/>
<keyword evidence="3" id="KW-0809">Transit peptide</keyword>
<reference evidence="4" key="2">
    <citation type="journal article" date="2024" name="Plant">
        <title>Genomic evolution and insights into agronomic trait innovations of Sesamum species.</title>
        <authorList>
            <person name="Miao H."/>
            <person name="Wang L."/>
            <person name="Qu L."/>
            <person name="Liu H."/>
            <person name="Sun Y."/>
            <person name="Le M."/>
            <person name="Wang Q."/>
            <person name="Wei S."/>
            <person name="Zheng Y."/>
            <person name="Lin W."/>
            <person name="Duan Y."/>
            <person name="Cao H."/>
            <person name="Xiong S."/>
            <person name="Wang X."/>
            <person name="Wei L."/>
            <person name="Li C."/>
            <person name="Ma Q."/>
            <person name="Ju M."/>
            <person name="Zhao R."/>
            <person name="Li G."/>
            <person name="Mu C."/>
            <person name="Tian Q."/>
            <person name="Mei H."/>
            <person name="Zhang T."/>
            <person name="Gao T."/>
            <person name="Zhang H."/>
        </authorList>
    </citation>
    <scope>NUCLEOTIDE SEQUENCE</scope>
    <source>
        <strain evidence="4">KEN8</strain>
    </source>
</reference>
<dbReference type="Pfam" id="PF02536">
    <property type="entry name" value="mTERF"/>
    <property type="match status" value="1"/>
</dbReference>
<dbReference type="PANTHER" id="PTHR13068">
    <property type="entry name" value="CGI-12 PROTEIN-RELATED"/>
    <property type="match status" value="1"/>
</dbReference>
<evidence type="ECO:0000256" key="2">
    <source>
        <dbReference type="ARBA" id="ARBA00022472"/>
    </source>
</evidence>
<dbReference type="FunFam" id="1.25.70.10:FF:000026">
    <property type="entry name" value="Mitochondrial transcription termination factor family protein"/>
    <property type="match status" value="1"/>
</dbReference>